<dbReference type="Pfam" id="PF17791">
    <property type="entry name" value="MG3"/>
    <property type="match status" value="1"/>
</dbReference>
<dbReference type="InterPro" id="IPR001599">
    <property type="entry name" value="Macroglobln_a2"/>
</dbReference>
<keyword evidence="5 9" id="KW-0732">Signal</keyword>
<dbReference type="SUPFAM" id="SSF48239">
    <property type="entry name" value="Terpenoid cyclases/Protein prenyltransferases"/>
    <property type="match status" value="1"/>
</dbReference>
<dbReference type="InterPro" id="IPR041813">
    <property type="entry name" value="A2M_TED"/>
</dbReference>
<dbReference type="Pfam" id="PF01835">
    <property type="entry name" value="MG2"/>
    <property type="match status" value="1"/>
</dbReference>
<dbReference type="PANTHER" id="PTHR11412">
    <property type="entry name" value="MACROGLOBULIN / COMPLEMENT"/>
    <property type="match status" value="1"/>
</dbReference>
<evidence type="ECO:0000256" key="1">
    <source>
        <dbReference type="ARBA" id="ARBA00004613"/>
    </source>
</evidence>
<dbReference type="SMART" id="SM01419">
    <property type="entry name" value="Thiol-ester_cl"/>
    <property type="match status" value="1"/>
</dbReference>
<dbReference type="SMART" id="SM01359">
    <property type="entry name" value="A2M_N_2"/>
    <property type="match status" value="1"/>
</dbReference>
<feature type="signal peptide" evidence="9">
    <location>
        <begin position="1"/>
        <end position="21"/>
    </location>
</feature>
<protein>
    <submittedName>
        <fullName evidence="14">Alpha-2-macroglobulin-like protein 1 isoform X1</fullName>
    </submittedName>
</protein>
<keyword evidence="13" id="KW-1185">Reference proteome</keyword>
<accession>A0ABM5FQT1</accession>
<keyword evidence="8" id="KW-0325">Glycoprotein</keyword>
<dbReference type="InterPro" id="IPR008930">
    <property type="entry name" value="Terpenoid_cyclase/PrenylTrfase"/>
</dbReference>
<evidence type="ECO:0000256" key="5">
    <source>
        <dbReference type="ARBA" id="ARBA00022729"/>
    </source>
</evidence>
<evidence type="ECO:0000256" key="4">
    <source>
        <dbReference type="ARBA" id="ARBA00022690"/>
    </source>
</evidence>
<dbReference type="Proteomes" id="UP001652642">
    <property type="component" value="Chromosome 2"/>
</dbReference>
<feature type="domain" description="Alpha-2-macroglobulin" evidence="11">
    <location>
        <begin position="750"/>
        <end position="840"/>
    </location>
</feature>
<dbReference type="Gene3D" id="2.20.130.20">
    <property type="match status" value="1"/>
</dbReference>
<dbReference type="Gene3D" id="1.50.10.20">
    <property type="match status" value="1"/>
</dbReference>
<dbReference type="Pfam" id="PF07677">
    <property type="entry name" value="A2M_recep"/>
    <property type="match status" value="1"/>
</dbReference>
<gene>
    <name evidence="14" type="primary">LOC110069780</name>
</gene>
<dbReference type="InterPro" id="IPR047565">
    <property type="entry name" value="Alpha-macroglob_thiol-ester_cl"/>
</dbReference>
<dbReference type="PANTHER" id="PTHR11412:SF185">
    <property type="entry name" value="ALPHA-2-MACROGLOBULIN-LIKE PROTEIN 1"/>
    <property type="match status" value="1"/>
</dbReference>
<keyword evidence="3" id="KW-0964">Secreted</keyword>
<dbReference type="InterPro" id="IPR011626">
    <property type="entry name" value="Alpha-macroglobulin_TED"/>
</dbReference>
<evidence type="ECO:0000256" key="8">
    <source>
        <dbReference type="ARBA" id="ARBA00023180"/>
    </source>
</evidence>
<name>A0ABM5FQT1_9SAUR</name>
<dbReference type="Gene3D" id="2.60.40.690">
    <property type="entry name" value="Alpha-macroglobulin, receptor-binding domain"/>
    <property type="match status" value="1"/>
</dbReference>
<keyword evidence="7" id="KW-1015">Disulfide bond</keyword>
<comment type="subcellular location">
    <subcellularLocation>
        <location evidence="1">Secreted</location>
    </subcellularLocation>
</comment>
<dbReference type="SUPFAM" id="SSF81296">
    <property type="entry name" value="E set domains"/>
    <property type="match status" value="1"/>
</dbReference>
<evidence type="ECO:0000256" key="9">
    <source>
        <dbReference type="SAM" id="SignalP"/>
    </source>
</evidence>
<dbReference type="InterPro" id="IPR002890">
    <property type="entry name" value="MG2"/>
</dbReference>
<proteinExistence type="inferred from homology"/>
<dbReference type="InterPro" id="IPR013783">
    <property type="entry name" value="Ig-like_fold"/>
</dbReference>
<feature type="domain" description="Alpha-macroglobulin receptor-binding" evidence="12">
    <location>
        <begin position="1353"/>
        <end position="1440"/>
    </location>
</feature>
<dbReference type="Gene3D" id="2.60.40.1940">
    <property type="match status" value="1"/>
</dbReference>
<dbReference type="InterPro" id="IPR014756">
    <property type="entry name" value="Ig_E-set"/>
</dbReference>
<dbReference type="Gene3D" id="2.60.40.10">
    <property type="entry name" value="Immunoglobulins"/>
    <property type="match status" value="2"/>
</dbReference>
<evidence type="ECO:0000256" key="6">
    <source>
        <dbReference type="ARBA" id="ARBA00022900"/>
    </source>
</evidence>
<reference evidence="14" key="2">
    <citation type="submission" date="2025-08" db="UniProtKB">
        <authorList>
            <consortium name="RefSeq"/>
        </authorList>
    </citation>
    <scope>IDENTIFICATION</scope>
</reference>
<dbReference type="InterPro" id="IPR041555">
    <property type="entry name" value="MG3"/>
</dbReference>
<dbReference type="SUPFAM" id="SSF49410">
    <property type="entry name" value="Alpha-macroglobulin receptor domain"/>
    <property type="match status" value="1"/>
</dbReference>
<dbReference type="RefSeq" id="XP_072847753.1">
    <property type="nucleotide sequence ID" value="XM_072991652.1"/>
</dbReference>
<dbReference type="CDD" id="cd02897">
    <property type="entry name" value="A2M_2"/>
    <property type="match status" value="1"/>
</dbReference>
<keyword evidence="6" id="KW-0722">Serine protease inhibitor</keyword>
<reference evidence="13" key="1">
    <citation type="submission" date="2025-05" db="UniProtKB">
        <authorList>
            <consortium name="RefSeq"/>
        </authorList>
    </citation>
    <scope>NUCLEOTIDE SEQUENCE [LARGE SCALE GENOMIC DNA]</scope>
</reference>
<dbReference type="Pfam" id="PF00207">
    <property type="entry name" value="A2M"/>
    <property type="match status" value="1"/>
</dbReference>
<evidence type="ECO:0000256" key="2">
    <source>
        <dbReference type="ARBA" id="ARBA00010952"/>
    </source>
</evidence>
<dbReference type="Gene3D" id="6.20.50.160">
    <property type="match status" value="1"/>
</dbReference>
<dbReference type="InterPro" id="IPR019742">
    <property type="entry name" value="MacrogloblnA2_CS"/>
</dbReference>
<comment type="similarity">
    <text evidence="2">Belongs to the protease inhibitor I39 (alpha-2-macroglobulin) family.</text>
</comment>
<evidence type="ECO:0000313" key="14">
    <source>
        <dbReference type="RefSeq" id="XP_072847753.1"/>
    </source>
</evidence>
<dbReference type="Gene3D" id="2.60.40.1930">
    <property type="match status" value="2"/>
</dbReference>
<dbReference type="PROSITE" id="PS00477">
    <property type="entry name" value="ALPHA_2_MACROGLOBULIN"/>
    <property type="match status" value="1"/>
</dbReference>
<evidence type="ECO:0000259" key="12">
    <source>
        <dbReference type="SMART" id="SM01361"/>
    </source>
</evidence>
<feature type="chain" id="PRO_5046333447" evidence="9">
    <location>
        <begin position="22"/>
        <end position="1458"/>
    </location>
</feature>
<dbReference type="SMART" id="SM01361">
    <property type="entry name" value="A2M_recep"/>
    <property type="match status" value="1"/>
</dbReference>
<evidence type="ECO:0000259" key="10">
    <source>
        <dbReference type="SMART" id="SM01359"/>
    </source>
</evidence>
<organism evidence="13 14">
    <name type="scientific">Pogona vitticeps</name>
    <name type="common">central bearded dragon</name>
    <dbReference type="NCBI Taxonomy" id="103695"/>
    <lineage>
        <taxon>Eukaryota</taxon>
        <taxon>Metazoa</taxon>
        <taxon>Chordata</taxon>
        <taxon>Craniata</taxon>
        <taxon>Vertebrata</taxon>
        <taxon>Euteleostomi</taxon>
        <taxon>Lepidosauria</taxon>
        <taxon>Squamata</taxon>
        <taxon>Bifurcata</taxon>
        <taxon>Unidentata</taxon>
        <taxon>Episquamata</taxon>
        <taxon>Toxicofera</taxon>
        <taxon>Iguania</taxon>
        <taxon>Acrodonta</taxon>
        <taxon>Agamidae</taxon>
        <taxon>Amphibolurinae</taxon>
        <taxon>Pogona</taxon>
    </lineage>
</organism>
<evidence type="ECO:0000313" key="13">
    <source>
        <dbReference type="Proteomes" id="UP001652642"/>
    </source>
</evidence>
<dbReference type="Pfam" id="PF07678">
    <property type="entry name" value="TED_complement"/>
    <property type="match status" value="1"/>
</dbReference>
<dbReference type="Pfam" id="PF17789">
    <property type="entry name" value="MG4"/>
    <property type="match status" value="1"/>
</dbReference>
<dbReference type="SMART" id="SM01360">
    <property type="entry name" value="A2M"/>
    <property type="match status" value="1"/>
</dbReference>
<dbReference type="GeneID" id="110069780"/>
<evidence type="ECO:0000259" key="11">
    <source>
        <dbReference type="SMART" id="SM01360"/>
    </source>
</evidence>
<dbReference type="InterPro" id="IPR040839">
    <property type="entry name" value="MG4"/>
</dbReference>
<dbReference type="InterPro" id="IPR036595">
    <property type="entry name" value="A-macroglobulin_rcpt-bd_sf"/>
</dbReference>
<dbReference type="Pfam" id="PF07703">
    <property type="entry name" value="A2M_BRD"/>
    <property type="match status" value="1"/>
</dbReference>
<evidence type="ECO:0000256" key="7">
    <source>
        <dbReference type="ARBA" id="ARBA00023157"/>
    </source>
</evidence>
<keyword evidence="4" id="KW-0646">Protease inhibitor</keyword>
<dbReference type="InterPro" id="IPR011625">
    <property type="entry name" value="A2M_N_BRD"/>
</dbReference>
<feature type="domain" description="Alpha-2-macroglobulin bait region" evidence="10">
    <location>
        <begin position="465"/>
        <end position="617"/>
    </location>
</feature>
<evidence type="ECO:0000256" key="3">
    <source>
        <dbReference type="ARBA" id="ARBA00022525"/>
    </source>
</evidence>
<dbReference type="InterPro" id="IPR009048">
    <property type="entry name" value="A-macroglobulin_rcpt-bd"/>
</dbReference>
<sequence length="1458" mass="164323">MGPSTILQTLFALSFTTVVISDPHYLVAFPAIVHSTSTEQFCILLRSLPETVHVSVTLEMFPSQNHTLLDKEVEKPGIYECHRFQVPPFPHGKKKFGQDSEEVAHARILIRKGDSVRFEGRKKVLVENPYRKTLTVLDKPFYKPGETVKFRIVRLNEEFKALDETIPLIELKDSNENRIGQWTDVKPHHGIIDLSFPLASETALGEYTIKIEGMDKAEQNFKVEEYVPVKFEVLLELPHLITTADEEIHVKVQGRYTYGKPVHGKVHLHLTRDVSFYFFEDEQLGREGSIHLNYTGQTDKTGCASFTINATGLHLSQRGYDTYIKLSADLEEEGTGTTGSGRGIISVRTGSVEVNFMHLNSYYKQGFPYKGKMTFTVGGVPIKNHTVYLTVDINHVDTHLSYVTDENGEVNFSLDTTKWKNTEVFLQGRYSLFNVTQGDPFDPDITYNEAFAWVKPFYSESNSFLEIHHVEETLPCGKDQQILVDYVLDRTELDPEANHIDFYYMVVSKGKIVTSGQKEVPTSQDENAALKGTFSLTLSPSSDFAPTAWLLLFAVFADGEVAADMDQFPIEKCIKHKVTLDFSEKEKLPHSEVSLQIEAAPGALCSLHVVDKSVLIKENVTLTPEKLYNDYRFDTLTTARGFMYHVEDFEPYPCLPAEGKTQNQPLIAPWFQKQPDVYSLFKQLRMKLFTNTRVKKPVSCQVPVEGEAFGGGVPHLISLKNEADVVPQSIPKPVTHKKEKAKPRAYFPETWIWNLVPINEEGKATHSVTVPDTITEWNANAFCVASSVGFGLSQQATLTVFKPFFADLQLPYSVVRGETFLVKAIVFNYLKECIQVKIDLPKSQEVEMKPCPTCQFTACLCSDEAETFFWNVTATQLGQVNLSVTVEAMETQDLCGNEISTTPTQGRSDTVIKSVLVKAEGVLEEKTHNAFLCSSGEPVEDDISVELPETAVEDSGRATISAIGDIMGTSLQNIGQLLQMPFGCGEQNMVKFVPNIFVLQYLEATNQATPEIKEKAEEYMKSGYQRQLLYKHDDGSYSAFGKNDAEGNTWLTAFVAKAFGQAKSYTYIEEKHIQDAVQWLGRQQLPSGCFQNVGKLFNNALKGAVDDDFLLTAYITASLLELHFKTDNTMVDGALRCLRNNSKTMNGTYPKALLAYVFSLAGDKEIRQQLLQELEDEADKTDGTLSFLETETTAYFLLAHLSAPDVSTDKPSQIVRSLTKRQNPYGGFYSTQDTIVALQALAKYASLTYRETEELKVLVKSSKDFQHEFHVDKKNRLMLQKVSLPEIPGQYKVTVSGNGCVYVQAVLRYNWPPKMTNMFALNVETLPEECNQTSRKHFDIHLQVSYKGKRETSNMVLIEISMVSGFIPVKKSVKELERETHVKKVEFDPDKISIYLDELDSGVQSYSFSVEQEFEVTDLKPAVVKVYDYYHPDEYEVVEYSAPCTTESTNEMKRKEKS</sequence>
<dbReference type="InterPro" id="IPR050473">
    <property type="entry name" value="A2M/Complement_sys"/>
</dbReference>
<dbReference type="Gene3D" id="2.60.120.1540">
    <property type="match status" value="1"/>
</dbReference>